<keyword evidence="3" id="KW-0274">FAD</keyword>
<keyword evidence="2" id="KW-0285">Flavoprotein</keyword>
<organism evidence="7 8">
    <name type="scientific">Goodfellowiella coeruleoviolacea</name>
    <dbReference type="NCBI Taxonomy" id="334858"/>
    <lineage>
        <taxon>Bacteria</taxon>
        <taxon>Bacillati</taxon>
        <taxon>Actinomycetota</taxon>
        <taxon>Actinomycetes</taxon>
        <taxon>Pseudonocardiales</taxon>
        <taxon>Pseudonocardiaceae</taxon>
        <taxon>Goodfellowiella</taxon>
    </lineage>
</organism>
<feature type="domain" description="FAD-binding" evidence="6">
    <location>
        <begin position="5"/>
        <end position="353"/>
    </location>
</feature>
<name>A0AAE3G9J5_9PSEU</name>
<dbReference type="Gene3D" id="3.50.50.60">
    <property type="entry name" value="FAD/NAD(P)-binding domain"/>
    <property type="match status" value="1"/>
</dbReference>
<evidence type="ECO:0000313" key="7">
    <source>
        <dbReference type="EMBL" id="MCP2163380.1"/>
    </source>
</evidence>
<evidence type="ECO:0000256" key="2">
    <source>
        <dbReference type="ARBA" id="ARBA00022630"/>
    </source>
</evidence>
<evidence type="ECO:0000256" key="3">
    <source>
        <dbReference type="ARBA" id="ARBA00022827"/>
    </source>
</evidence>
<dbReference type="Pfam" id="PF01494">
    <property type="entry name" value="FAD_binding_3"/>
    <property type="match status" value="1"/>
</dbReference>
<dbReference type="EMBL" id="JAMTCK010000001">
    <property type="protein sequence ID" value="MCP2163380.1"/>
    <property type="molecule type" value="Genomic_DNA"/>
</dbReference>
<evidence type="ECO:0000313" key="8">
    <source>
        <dbReference type="Proteomes" id="UP001206128"/>
    </source>
</evidence>
<evidence type="ECO:0000256" key="5">
    <source>
        <dbReference type="ARBA" id="ARBA00023033"/>
    </source>
</evidence>
<gene>
    <name evidence="7" type="ORF">LX83_000220</name>
</gene>
<dbReference type="InterPro" id="IPR050493">
    <property type="entry name" value="FAD-dep_Monooxygenase_BioMet"/>
</dbReference>
<dbReference type="GO" id="GO:0004497">
    <property type="term" value="F:monooxygenase activity"/>
    <property type="evidence" value="ECO:0007669"/>
    <property type="project" value="UniProtKB-KW"/>
</dbReference>
<proteinExistence type="predicted"/>
<dbReference type="Proteomes" id="UP001206128">
    <property type="component" value="Unassembled WGS sequence"/>
</dbReference>
<keyword evidence="4" id="KW-0560">Oxidoreductase</keyword>
<accession>A0AAE3G9J5</accession>
<keyword evidence="8" id="KW-1185">Reference proteome</keyword>
<dbReference type="AlphaFoldDB" id="A0AAE3G9J5"/>
<dbReference type="PANTHER" id="PTHR13789:SF318">
    <property type="entry name" value="GERANYLGERANYL DIPHOSPHATE REDUCTASE"/>
    <property type="match status" value="1"/>
</dbReference>
<sequence length="402" mass="43321">MSVRVRVAVVGAGIGGLLTAIVLRRNGVGVTVYEQAPELTEIGAGLAIGANGSRLLRRLGLLESLAEVAVRPVRIQFHRWHSGEVFCAHPMGDAYDRMFGAPFHTVHRADVQRVLAGAYLGEGGVLELGRKCVGVTEDAGGVELVFADGSRVEADVVVGADGVHSVVRDAVAGPDRPVFSGTSGYRGLVPVDRLRSVPELGFEPDRPALWLFPGPGRHLISYPVSGGRLVNFLAVVPDTDWTLESWVARGEVAEAVAAFDGWNPVVRALLGGVDAISRWALYDREPFQRWSSARMVLLGDAAHPMLPHQGQGANQAIEDAVVLAACLTGAGPDRVAAALHRYETVRRPRTRQLQLASRRNRECFQAPDGPAAQARDARLRQLPEDLAWIHAHDVRDDVDKVS</sequence>
<dbReference type="PANTHER" id="PTHR13789">
    <property type="entry name" value="MONOOXYGENASE"/>
    <property type="match status" value="1"/>
</dbReference>
<evidence type="ECO:0000256" key="4">
    <source>
        <dbReference type="ARBA" id="ARBA00023002"/>
    </source>
</evidence>
<protein>
    <submittedName>
        <fullName evidence="7">Salicylate hydroxylase</fullName>
    </submittedName>
</protein>
<comment type="caution">
    <text evidence="7">The sequence shown here is derived from an EMBL/GenBank/DDBJ whole genome shotgun (WGS) entry which is preliminary data.</text>
</comment>
<comment type="cofactor">
    <cofactor evidence="1">
        <name>FAD</name>
        <dbReference type="ChEBI" id="CHEBI:57692"/>
    </cofactor>
</comment>
<dbReference type="InterPro" id="IPR036188">
    <property type="entry name" value="FAD/NAD-bd_sf"/>
</dbReference>
<evidence type="ECO:0000259" key="6">
    <source>
        <dbReference type="Pfam" id="PF01494"/>
    </source>
</evidence>
<dbReference type="SUPFAM" id="SSF51905">
    <property type="entry name" value="FAD/NAD(P)-binding domain"/>
    <property type="match status" value="1"/>
</dbReference>
<keyword evidence="5" id="KW-0503">Monooxygenase</keyword>
<dbReference type="PRINTS" id="PR00420">
    <property type="entry name" value="RNGMNOXGNASE"/>
</dbReference>
<reference evidence="7" key="1">
    <citation type="submission" date="2022-06" db="EMBL/GenBank/DDBJ databases">
        <title>Genomic Encyclopedia of Archaeal and Bacterial Type Strains, Phase II (KMG-II): from individual species to whole genera.</title>
        <authorList>
            <person name="Goeker M."/>
        </authorList>
    </citation>
    <scope>NUCLEOTIDE SEQUENCE</scope>
    <source>
        <strain evidence="7">DSM 43935</strain>
    </source>
</reference>
<dbReference type="GO" id="GO:0071949">
    <property type="term" value="F:FAD binding"/>
    <property type="evidence" value="ECO:0007669"/>
    <property type="project" value="InterPro"/>
</dbReference>
<evidence type="ECO:0000256" key="1">
    <source>
        <dbReference type="ARBA" id="ARBA00001974"/>
    </source>
</evidence>
<dbReference type="SUPFAM" id="SSF54373">
    <property type="entry name" value="FAD-linked reductases, C-terminal domain"/>
    <property type="match status" value="1"/>
</dbReference>
<dbReference type="InterPro" id="IPR002938">
    <property type="entry name" value="FAD-bd"/>
</dbReference>